<evidence type="ECO:0000259" key="1">
    <source>
        <dbReference type="SMART" id="SM00953"/>
    </source>
</evidence>
<protein>
    <recommendedName>
        <fullName evidence="1">RES domain-containing protein</fullName>
    </recommendedName>
</protein>
<sequence>MTLVCPECFGDPDLQRRIKEVRPKFPNEPCNFHLSKKGVPISEIAKIVDPVFRNQYTFANNHFLDDEFMGDTLSGTLYDLTEADDDRVVTALAEALIASDEYWPPDGEDAFYIFERSYVENDSGYEEHSHTWRHFRSEILHGQRFFNQGALGRLREIFDGLHILRDDTNSPAIYMLEPGDQAVQIYRARKANTIRERESIVQDPASQLGPPPKKLRRAGRMNPSGVLAFYGAFDLRTCVAELRPAVGETVILAKFELIRPILVLDTTKFTGRPKAINIFTPTYATRMRLWKFMTTFMNEIARPCLPDDEHLDYVPTQVVSEYLTHLHKVKRGDKQMTIDAIIYGSAQNGKGKNIAIFGDAAVVEGSKSNFNYINSIEKPALKVVEGSLASHEVSGVRHVTYEVYTSNPEPEALNKDNNDISFF</sequence>
<dbReference type="SMART" id="SM00953">
    <property type="entry name" value="RES"/>
    <property type="match status" value="1"/>
</dbReference>
<accession>M9R157</accession>
<name>M9R157_9RHOB</name>
<dbReference type="InterPro" id="IPR014914">
    <property type="entry name" value="RES_dom"/>
</dbReference>
<dbReference type="KEGG" id="oat:OAN307_c01900"/>
<evidence type="ECO:0000313" key="2">
    <source>
        <dbReference type="EMBL" id="AGI65957.1"/>
    </source>
</evidence>
<keyword evidence="3" id="KW-1185">Reference proteome</keyword>
<dbReference type="AlphaFoldDB" id="M9R157"/>
<dbReference type="OrthoDB" id="1425103at2"/>
<dbReference type="HOGENOM" id="CLU_042379_0_1_5"/>
<dbReference type="EMBL" id="CP003740">
    <property type="protein sequence ID" value="AGI65957.1"/>
    <property type="molecule type" value="Genomic_DNA"/>
</dbReference>
<dbReference type="Proteomes" id="UP000005307">
    <property type="component" value="Chromosome"/>
</dbReference>
<feature type="domain" description="RES" evidence="1">
    <location>
        <begin position="204"/>
        <end position="369"/>
    </location>
</feature>
<organism evidence="2 3">
    <name type="scientific">Octadecabacter antarcticus 307</name>
    <dbReference type="NCBI Taxonomy" id="391626"/>
    <lineage>
        <taxon>Bacteria</taxon>
        <taxon>Pseudomonadati</taxon>
        <taxon>Pseudomonadota</taxon>
        <taxon>Alphaproteobacteria</taxon>
        <taxon>Rhodobacterales</taxon>
        <taxon>Roseobacteraceae</taxon>
        <taxon>Octadecabacter</taxon>
    </lineage>
</organism>
<reference evidence="2 3" key="1">
    <citation type="journal article" date="2013" name="PLoS ONE">
        <title>Poles Apart: Arctic and Antarctic Octadecabacter strains Share High Genome Plasticity and a New Type of Xanthorhodopsin.</title>
        <authorList>
            <person name="Vollmers J."/>
            <person name="Voget S."/>
            <person name="Dietrich S."/>
            <person name="Gollnow K."/>
            <person name="Smits M."/>
            <person name="Meyer K."/>
            <person name="Brinkhoff T."/>
            <person name="Simon M."/>
            <person name="Daniel R."/>
        </authorList>
    </citation>
    <scope>NUCLEOTIDE SEQUENCE [LARGE SCALE GENOMIC DNA]</scope>
    <source>
        <strain evidence="2 3">307</strain>
    </source>
</reference>
<dbReference type="RefSeq" id="WP_015498018.1">
    <property type="nucleotide sequence ID" value="NC_020911.1"/>
</dbReference>
<gene>
    <name evidence="2" type="ORF">OAN307_c01900</name>
</gene>
<dbReference type="Pfam" id="PF08808">
    <property type="entry name" value="RES"/>
    <property type="match status" value="1"/>
</dbReference>
<evidence type="ECO:0000313" key="3">
    <source>
        <dbReference type="Proteomes" id="UP000005307"/>
    </source>
</evidence>
<dbReference type="eggNOG" id="ENOG502Z9NV">
    <property type="taxonomic scope" value="Bacteria"/>
</dbReference>
<proteinExistence type="predicted"/>